<feature type="region of interest" description="Disordered" evidence="2">
    <location>
        <begin position="450"/>
        <end position="499"/>
    </location>
</feature>
<dbReference type="Pfam" id="PF00566">
    <property type="entry name" value="RabGAP-TBC"/>
    <property type="match status" value="1"/>
</dbReference>
<evidence type="ECO:0000259" key="3">
    <source>
        <dbReference type="PROSITE" id="PS50086"/>
    </source>
</evidence>
<evidence type="ECO:0000256" key="1">
    <source>
        <dbReference type="ARBA" id="ARBA00022468"/>
    </source>
</evidence>
<reference evidence="5" key="1">
    <citation type="submission" date="2015-09" db="EMBL/GenBank/DDBJ databases">
        <authorList>
            <consortium name="Pathogen Informatics"/>
        </authorList>
    </citation>
    <scope>NUCLEOTIDE SEQUENCE [LARGE SCALE GENOMIC DNA]</scope>
    <source>
        <strain evidence="5">Lake Konstanz</strain>
    </source>
</reference>
<feature type="domain" description="Rab-GAP TBC" evidence="3">
    <location>
        <begin position="35"/>
        <end position="354"/>
    </location>
</feature>
<proteinExistence type="predicted"/>
<organism evidence="4 5">
    <name type="scientific">Bodo saltans</name>
    <name type="common">Flagellated protozoan</name>
    <dbReference type="NCBI Taxonomy" id="75058"/>
    <lineage>
        <taxon>Eukaryota</taxon>
        <taxon>Discoba</taxon>
        <taxon>Euglenozoa</taxon>
        <taxon>Kinetoplastea</taxon>
        <taxon>Metakinetoplastina</taxon>
        <taxon>Eubodonida</taxon>
        <taxon>Bodonidae</taxon>
        <taxon>Bodo</taxon>
    </lineage>
</organism>
<dbReference type="PROSITE" id="PS50086">
    <property type="entry name" value="TBC_RABGAP"/>
    <property type="match status" value="1"/>
</dbReference>
<feature type="compositionally biased region" description="Polar residues" evidence="2">
    <location>
        <begin position="450"/>
        <end position="467"/>
    </location>
</feature>
<feature type="region of interest" description="Disordered" evidence="2">
    <location>
        <begin position="71"/>
        <end position="130"/>
    </location>
</feature>
<evidence type="ECO:0000313" key="4">
    <source>
        <dbReference type="EMBL" id="CUG01591.1"/>
    </source>
</evidence>
<gene>
    <name evidence="4" type="ORF">BSAL_04520</name>
</gene>
<dbReference type="PANTHER" id="PTHR22957:SF337">
    <property type="entry name" value="TBC1 DOMAIN FAMILY MEMBER 5"/>
    <property type="match status" value="1"/>
</dbReference>
<dbReference type="EMBL" id="CYKH01000493">
    <property type="protein sequence ID" value="CUG01591.1"/>
    <property type="molecule type" value="Genomic_DNA"/>
</dbReference>
<keyword evidence="5" id="KW-1185">Reference proteome</keyword>
<name>A0A0S4IV10_BODSA</name>
<accession>A0A0S4IV10</accession>
<dbReference type="InterPro" id="IPR000195">
    <property type="entry name" value="Rab-GAP-TBC_dom"/>
</dbReference>
<dbReference type="Proteomes" id="UP000051952">
    <property type="component" value="Unassembled WGS sequence"/>
</dbReference>
<dbReference type="Gene3D" id="1.10.8.270">
    <property type="entry name" value="putative rabgap domain of human tbc1 domain family member 14 like domains"/>
    <property type="match status" value="1"/>
</dbReference>
<dbReference type="SMART" id="SM00164">
    <property type="entry name" value="TBC"/>
    <property type="match status" value="1"/>
</dbReference>
<dbReference type="PANTHER" id="PTHR22957">
    <property type="entry name" value="TBC1 DOMAIN FAMILY MEMBER GTPASE-ACTIVATING PROTEIN"/>
    <property type="match status" value="1"/>
</dbReference>
<keyword evidence="1" id="KW-0343">GTPase activation</keyword>
<dbReference type="InterPro" id="IPR035969">
    <property type="entry name" value="Rab-GAP_TBC_sf"/>
</dbReference>
<feature type="compositionally biased region" description="Polar residues" evidence="2">
    <location>
        <begin position="80"/>
        <end position="95"/>
    </location>
</feature>
<sequence length="581" mass="64725">MSAATVLDVLQCLHGITQSSNPYKTAVTAGLSGSIKPNMLRSVYWKVYLGILPTPRTKPASSQALLEEWEETMHEKRKALSQQQASKNTPNTAPQQEKKKKSRFGDSDEDEDEEAKVDNPLSNDLSSAYNKDFQRQKLEKTIAKDMERLWSDDPFFESDEVKANMTKVLMDFCDEDTDDESHIAGYRQGMHEILSLIFYVVHKDAEFVHQLKPRMTELDDAQEDDFSILQAVCSPSAVTQDAQLIFSRLMSTRRGLGLVHWYHGSISSPKVSASPTGTIQVFASDTSDNAVVDVANAVQTSMIKAMDEPLWKKLNQELDVQATSYLLRWLRLLFVREFSFSQASVLWDAILAEFSWRVCEEDEENTYNIADSIVPHIAVSMLLFISNDLLEADYSYALRRLMRYPPVEDVRPLLAKSVERRHRGSRIALIAGIMPQLQQPSAATITTPLQAPMPTSSTVAPSQQSVGFGTLPPPGTVPPQQRSTVAASPSTAAPPSLASTYGTTAAARKVEVESVTSLRDKQLRQGMVLASIIRRMEGKWFPDTSQGPLTDEEIAKSDEDYIVAIAELKKVRDVLLNSVSE</sequence>
<dbReference type="OMA" id="NTYNIAD"/>
<dbReference type="OrthoDB" id="27140at2759"/>
<dbReference type="GO" id="GO:0005096">
    <property type="term" value="F:GTPase activator activity"/>
    <property type="evidence" value="ECO:0007669"/>
    <property type="project" value="UniProtKB-KW"/>
</dbReference>
<evidence type="ECO:0000256" key="2">
    <source>
        <dbReference type="SAM" id="MobiDB-lite"/>
    </source>
</evidence>
<evidence type="ECO:0000313" key="5">
    <source>
        <dbReference type="Proteomes" id="UP000051952"/>
    </source>
</evidence>
<dbReference type="AlphaFoldDB" id="A0A0S4IV10"/>
<protein>
    <recommendedName>
        <fullName evidence="3">Rab-GAP TBC domain-containing protein</fullName>
    </recommendedName>
</protein>
<feature type="compositionally biased region" description="Polar residues" evidence="2">
    <location>
        <begin position="120"/>
        <end position="129"/>
    </location>
</feature>
<dbReference type="VEuPathDB" id="TriTrypDB:BSAL_04520"/>
<feature type="compositionally biased region" description="Low complexity" evidence="2">
    <location>
        <begin position="483"/>
        <end position="499"/>
    </location>
</feature>
<dbReference type="Gene3D" id="1.10.472.80">
    <property type="entry name" value="Ypt/Rab-GAP domain of gyp1p, domain 3"/>
    <property type="match status" value="1"/>
</dbReference>
<dbReference type="SUPFAM" id="SSF47923">
    <property type="entry name" value="Ypt/Rab-GAP domain of gyp1p"/>
    <property type="match status" value="2"/>
</dbReference>